<evidence type="ECO:0000313" key="2">
    <source>
        <dbReference type="Proteomes" id="UP001283361"/>
    </source>
</evidence>
<reference evidence="1" key="1">
    <citation type="journal article" date="2023" name="G3 (Bethesda)">
        <title>A reference genome for the long-term kleptoplast-retaining sea slug Elysia crispata morphotype clarki.</title>
        <authorList>
            <person name="Eastman K.E."/>
            <person name="Pendleton A.L."/>
            <person name="Shaikh M.A."/>
            <person name="Suttiyut T."/>
            <person name="Ogas R."/>
            <person name="Tomko P."/>
            <person name="Gavelis G."/>
            <person name="Widhalm J.R."/>
            <person name="Wisecaver J.H."/>
        </authorList>
    </citation>
    <scope>NUCLEOTIDE SEQUENCE</scope>
    <source>
        <strain evidence="1">ECLA1</strain>
    </source>
</reference>
<sequence length="60" mass="6997">EDSGDDFWGFRDALTDEQNEIRQTDAQLVRKIYNDEFEAAESSVDGADARRSLEEDYEFM</sequence>
<dbReference type="AlphaFoldDB" id="A0AAE1DWM3"/>
<keyword evidence="2" id="KW-1185">Reference proteome</keyword>
<gene>
    <name evidence="1" type="ORF">RRG08_065495</name>
</gene>
<dbReference type="EMBL" id="JAWDGP010002083">
    <property type="protein sequence ID" value="KAK3785684.1"/>
    <property type="molecule type" value="Genomic_DNA"/>
</dbReference>
<protein>
    <submittedName>
        <fullName evidence="1">Uncharacterized protein</fullName>
    </submittedName>
</protein>
<accession>A0AAE1DWM3</accession>
<proteinExistence type="predicted"/>
<evidence type="ECO:0000313" key="1">
    <source>
        <dbReference type="EMBL" id="KAK3785684.1"/>
    </source>
</evidence>
<feature type="non-terminal residue" evidence="1">
    <location>
        <position position="1"/>
    </location>
</feature>
<comment type="caution">
    <text evidence="1">The sequence shown here is derived from an EMBL/GenBank/DDBJ whole genome shotgun (WGS) entry which is preliminary data.</text>
</comment>
<organism evidence="1 2">
    <name type="scientific">Elysia crispata</name>
    <name type="common">lettuce slug</name>
    <dbReference type="NCBI Taxonomy" id="231223"/>
    <lineage>
        <taxon>Eukaryota</taxon>
        <taxon>Metazoa</taxon>
        <taxon>Spiralia</taxon>
        <taxon>Lophotrochozoa</taxon>
        <taxon>Mollusca</taxon>
        <taxon>Gastropoda</taxon>
        <taxon>Heterobranchia</taxon>
        <taxon>Euthyneura</taxon>
        <taxon>Panpulmonata</taxon>
        <taxon>Sacoglossa</taxon>
        <taxon>Placobranchoidea</taxon>
        <taxon>Plakobranchidae</taxon>
        <taxon>Elysia</taxon>
    </lineage>
</organism>
<name>A0AAE1DWM3_9GAST</name>
<dbReference type="Proteomes" id="UP001283361">
    <property type="component" value="Unassembled WGS sequence"/>
</dbReference>